<name>A0ABQ3VHX7_9CHLR</name>
<keyword evidence="3" id="KW-1185">Reference proteome</keyword>
<organism evidence="2 3">
    <name type="scientific">Dictyobacter formicarum</name>
    <dbReference type="NCBI Taxonomy" id="2778368"/>
    <lineage>
        <taxon>Bacteria</taxon>
        <taxon>Bacillati</taxon>
        <taxon>Chloroflexota</taxon>
        <taxon>Ktedonobacteria</taxon>
        <taxon>Ktedonobacterales</taxon>
        <taxon>Dictyobacteraceae</taxon>
        <taxon>Dictyobacter</taxon>
    </lineage>
</organism>
<evidence type="ECO:0000259" key="1">
    <source>
        <dbReference type="PROSITE" id="PS50035"/>
    </source>
</evidence>
<protein>
    <recommendedName>
        <fullName evidence="1">PLD phosphodiesterase domain-containing protein</fullName>
    </recommendedName>
</protein>
<dbReference type="InterPro" id="IPR025202">
    <property type="entry name" value="PLD-like_dom"/>
</dbReference>
<dbReference type="Pfam" id="PF13091">
    <property type="entry name" value="PLDc_2"/>
    <property type="match status" value="1"/>
</dbReference>
<dbReference type="InterPro" id="IPR001736">
    <property type="entry name" value="PLipase_D/transphosphatidylase"/>
</dbReference>
<dbReference type="PANTHER" id="PTHR21248:SF22">
    <property type="entry name" value="PHOSPHOLIPASE D"/>
    <property type="match status" value="1"/>
</dbReference>
<comment type="caution">
    <text evidence="2">The sequence shown here is derived from an EMBL/GenBank/DDBJ whole genome shotgun (WGS) entry which is preliminary data.</text>
</comment>
<reference evidence="2 3" key="1">
    <citation type="journal article" date="2021" name="Int. J. Syst. Evol. Microbiol.">
        <title>Reticulibacter mediterranei gen. nov., sp. nov., within the new family Reticulibacteraceae fam. nov., and Ktedonospora formicarum gen. nov., sp. nov., Ktedonobacter robiniae sp. nov., Dictyobacter formicarum sp. nov. and Dictyobacter arantiisoli sp. nov., belonging to the class Ktedonobacteria.</title>
        <authorList>
            <person name="Yabe S."/>
            <person name="Zheng Y."/>
            <person name="Wang C.M."/>
            <person name="Sakai Y."/>
            <person name="Abe K."/>
            <person name="Yokota A."/>
            <person name="Donadio S."/>
            <person name="Cavaletti L."/>
            <person name="Monciardini P."/>
        </authorList>
    </citation>
    <scope>NUCLEOTIDE SEQUENCE [LARGE SCALE GENOMIC DNA]</scope>
    <source>
        <strain evidence="2 3">SOSP1-9</strain>
    </source>
</reference>
<evidence type="ECO:0000313" key="2">
    <source>
        <dbReference type="EMBL" id="GHO84978.1"/>
    </source>
</evidence>
<dbReference type="Proteomes" id="UP000635565">
    <property type="component" value="Unassembled WGS sequence"/>
</dbReference>
<feature type="domain" description="PLD phosphodiesterase" evidence="1">
    <location>
        <begin position="76"/>
        <end position="103"/>
    </location>
</feature>
<dbReference type="RefSeq" id="WP_201362597.1">
    <property type="nucleotide sequence ID" value="NZ_BNJJ01000007.1"/>
</dbReference>
<proteinExistence type="predicted"/>
<accession>A0ABQ3VHX7</accession>
<sequence>MYAPRRYFLLIVGVVCPELYARSEDTILHALIKAVQRGIDVRILIPAVSNHIVADWLSHGFYTQCLKHGIRLLLYSDAMIHAKTATADGEWSTVGAANVDRLSMMGNFEVNIEFYDEDVAREMEKIFEYDTSRARELTLKQWARRPFYWKIGEYMLYTFRPFF</sequence>
<evidence type="ECO:0000313" key="3">
    <source>
        <dbReference type="Proteomes" id="UP000635565"/>
    </source>
</evidence>
<dbReference type="EMBL" id="BNJJ01000007">
    <property type="protein sequence ID" value="GHO84978.1"/>
    <property type="molecule type" value="Genomic_DNA"/>
</dbReference>
<gene>
    <name evidence="2" type="ORF">KSZ_29840</name>
</gene>
<dbReference type="SUPFAM" id="SSF56024">
    <property type="entry name" value="Phospholipase D/nuclease"/>
    <property type="match status" value="1"/>
</dbReference>
<dbReference type="PROSITE" id="PS50035">
    <property type="entry name" value="PLD"/>
    <property type="match status" value="1"/>
</dbReference>
<dbReference type="Gene3D" id="3.30.870.10">
    <property type="entry name" value="Endonuclease Chain A"/>
    <property type="match status" value="1"/>
</dbReference>
<dbReference type="PANTHER" id="PTHR21248">
    <property type="entry name" value="CARDIOLIPIN SYNTHASE"/>
    <property type="match status" value="1"/>
</dbReference>